<dbReference type="NCBIfam" id="TIGR00254">
    <property type="entry name" value="GGDEF"/>
    <property type="match status" value="1"/>
</dbReference>
<dbReference type="AlphaFoldDB" id="A0A645A354"/>
<dbReference type="PROSITE" id="PS50887">
    <property type="entry name" value="GGDEF"/>
    <property type="match status" value="1"/>
</dbReference>
<name>A0A645A354_9ZZZZ</name>
<dbReference type="GO" id="GO:0052621">
    <property type="term" value="F:diguanylate cyclase activity"/>
    <property type="evidence" value="ECO:0007669"/>
    <property type="project" value="TreeGrafter"/>
</dbReference>
<comment type="caution">
    <text evidence="2">The sequence shown here is derived from an EMBL/GenBank/DDBJ whole genome shotgun (WGS) entry which is preliminary data.</text>
</comment>
<dbReference type="GO" id="GO:0043709">
    <property type="term" value="P:cell adhesion involved in single-species biofilm formation"/>
    <property type="evidence" value="ECO:0007669"/>
    <property type="project" value="TreeGrafter"/>
</dbReference>
<dbReference type="PANTHER" id="PTHR45138">
    <property type="entry name" value="REGULATORY COMPONENTS OF SENSORY TRANSDUCTION SYSTEM"/>
    <property type="match status" value="1"/>
</dbReference>
<dbReference type="EMBL" id="VSSQ01010398">
    <property type="protein sequence ID" value="MPM44234.1"/>
    <property type="molecule type" value="Genomic_DNA"/>
</dbReference>
<feature type="domain" description="GGDEF" evidence="1">
    <location>
        <begin position="75"/>
        <end position="206"/>
    </location>
</feature>
<dbReference type="CDD" id="cd01949">
    <property type="entry name" value="GGDEF"/>
    <property type="match status" value="1"/>
</dbReference>
<accession>A0A645A354</accession>
<dbReference type="InterPro" id="IPR050469">
    <property type="entry name" value="Diguanylate_Cyclase"/>
</dbReference>
<dbReference type="PANTHER" id="PTHR45138:SF9">
    <property type="entry name" value="DIGUANYLATE CYCLASE DGCM-RELATED"/>
    <property type="match status" value="1"/>
</dbReference>
<proteinExistence type="predicted"/>
<sequence length="206" mass="23685">MVYYANMAEHMGLNPNFSLRDHMEESQTFQGQEKPDISIAADKIAELIYIDPLTGCYNGNFLKNYLEKFDSRRDSNTSIIFCDINNLKKTNDTEGHEAGDQLILDTVSFMEQHIRKGDLIVRPNNDKGDELLVICKGVGVEDRDEFESLIAKRFDQQNIERANGSRVNFAFGITHFDDTIDHGNLRETVRRADKLMYQKKVEQKAQ</sequence>
<reference evidence="2" key="1">
    <citation type="submission" date="2019-08" db="EMBL/GenBank/DDBJ databases">
        <authorList>
            <person name="Kucharzyk K."/>
            <person name="Murdoch R.W."/>
            <person name="Higgins S."/>
            <person name="Loffler F."/>
        </authorList>
    </citation>
    <scope>NUCLEOTIDE SEQUENCE</scope>
</reference>
<dbReference type="InterPro" id="IPR029787">
    <property type="entry name" value="Nucleotide_cyclase"/>
</dbReference>
<protein>
    <recommendedName>
        <fullName evidence="1">GGDEF domain-containing protein</fullName>
    </recommendedName>
</protein>
<evidence type="ECO:0000313" key="2">
    <source>
        <dbReference type="EMBL" id="MPM44234.1"/>
    </source>
</evidence>
<dbReference type="Gene3D" id="3.30.70.270">
    <property type="match status" value="1"/>
</dbReference>
<organism evidence="2">
    <name type="scientific">bioreactor metagenome</name>
    <dbReference type="NCBI Taxonomy" id="1076179"/>
    <lineage>
        <taxon>unclassified sequences</taxon>
        <taxon>metagenomes</taxon>
        <taxon>ecological metagenomes</taxon>
    </lineage>
</organism>
<dbReference type="SMART" id="SM00267">
    <property type="entry name" value="GGDEF"/>
    <property type="match status" value="1"/>
</dbReference>
<dbReference type="SUPFAM" id="SSF55073">
    <property type="entry name" value="Nucleotide cyclase"/>
    <property type="match status" value="1"/>
</dbReference>
<evidence type="ECO:0000259" key="1">
    <source>
        <dbReference type="PROSITE" id="PS50887"/>
    </source>
</evidence>
<dbReference type="InterPro" id="IPR043128">
    <property type="entry name" value="Rev_trsase/Diguanyl_cyclase"/>
</dbReference>
<dbReference type="Pfam" id="PF00990">
    <property type="entry name" value="GGDEF"/>
    <property type="match status" value="1"/>
</dbReference>
<dbReference type="InterPro" id="IPR000160">
    <property type="entry name" value="GGDEF_dom"/>
</dbReference>
<dbReference type="GO" id="GO:1902201">
    <property type="term" value="P:negative regulation of bacterial-type flagellum-dependent cell motility"/>
    <property type="evidence" value="ECO:0007669"/>
    <property type="project" value="TreeGrafter"/>
</dbReference>
<dbReference type="GO" id="GO:0005886">
    <property type="term" value="C:plasma membrane"/>
    <property type="evidence" value="ECO:0007669"/>
    <property type="project" value="TreeGrafter"/>
</dbReference>
<gene>
    <name evidence="2" type="ORF">SDC9_90912</name>
</gene>